<protein>
    <submittedName>
        <fullName evidence="1">Uncharacterized protein</fullName>
    </submittedName>
</protein>
<dbReference type="Proteomes" id="UP000298653">
    <property type="component" value="Chromosome"/>
</dbReference>
<dbReference type="KEGG" id="arf:AR1Y2_0407"/>
<organism evidence="1 2">
    <name type="scientific">Anaerostipes rhamnosivorans</name>
    <dbReference type="NCBI Taxonomy" id="1229621"/>
    <lineage>
        <taxon>Bacteria</taxon>
        <taxon>Bacillati</taxon>
        <taxon>Bacillota</taxon>
        <taxon>Clostridia</taxon>
        <taxon>Lachnospirales</taxon>
        <taxon>Lachnospiraceae</taxon>
        <taxon>Anaerostipes</taxon>
    </lineage>
</organism>
<evidence type="ECO:0000313" key="2">
    <source>
        <dbReference type="Proteomes" id="UP000298653"/>
    </source>
</evidence>
<dbReference type="RefSeq" id="WP_137327476.1">
    <property type="nucleotide sequence ID" value="NZ_CP040058.1"/>
</dbReference>
<reference evidence="1 2" key="1">
    <citation type="submission" date="2019-05" db="EMBL/GenBank/DDBJ databases">
        <title>Complete genome sequencing of Anaerostipes rhamnosivorans.</title>
        <authorList>
            <person name="Bui T.P.N."/>
            <person name="de Vos W.M."/>
        </authorList>
    </citation>
    <scope>NUCLEOTIDE SEQUENCE [LARGE SCALE GENOMIC DNA]</scope>
    <source>
        <strain evidence="1 2">1y2</strain>
    </source>
</reference>
<dbReference type="Gene3D" id="1.10.3790.10">
    <property type="entry name" value="NinB"/>
    <property type="match status" value="1"/>
</dbReference>
<gene>
    <name evidence="1" type="ORF">AR1Y2_0407</name>
</gene>
<dbReference type="AlphaFoldDB" id="A0A4P8IBA7"/>
<keyword evidence="2" id="KW-1185">Reference proteome</keyword>
<accession>A0A4P8IBA7</accession>
<dbReference type="OrthoDB" id="1857943at2"/>
<sequence length="180" mass="20937">MEFTGRLKGISKDMTTGYFLITVSMKRDILQEYEDLSGKEVDVKIVKYKKKRSRNANAYFHVLVSEMADVLGTSTAYMKNQMLRKYGQYEIVHGHLWELIMRDDIDVNELEHLHLAPTEKTIVNQNGTVFRSYIVIAGSHTYNTVQMSQLIENTVKEAQELGIETASPEKISRMEKRWRR</sequence>
<name>A0A4P8IBA7_9FIRM</name>
<dbReference type="InterPro" id="IPR036619">
    <property type="entry name" value="NinB_sf"/>
</dbReference>
<dbReference type="EMBL" id="CP040058">
    <property type="protein sequence ID" value="QCP33861.1"/>
    <property type="molecule type" value="Genomic_DNA"/>
</dbReference>
<evidence type="ECO:0000313" key="1">
    <source>
        <dbReference type="EMBL" id="QCP33861.1"/>
    </source>
</evidence>
<proteinExistence type="predicted"/>